<sequence length="243" mass="27787">MLPSIVDSISTEAQRFYDQHFSVDDPTKVTLKLDVITLPAATGSNQNNFRFTRPVIKFGIQMDGKTIHRPQTFLNEAKLTQLALSVRFAASLVNLHESDLKLLVIDDLLISLDMSNRMKVAEILLSKQFNDYQKVILTHDLELFNEFRRLIANGIDKWCIRTLKGDAKDGITAKVNEKPLDKARQYIKGHDLEEAAVQLRKAAEETVKHTVAWQWVKRRDLESFIRCLKISRPPVIISKSSFP</sequence>
<evidence type="ECO:0000313" key="2">
    <source>
        <dbReference type="Proteomes" id="UP000182631"/>
    </source>
</evidence>
<name>A0A170T666_9SYNE</name>
<accession>A0A170T666</accession>
<proteinExistence type="predicted"/>
<keyword evidence="2" id="KW-1185">Reference proteome</keyword>
<dbReference type="Proteomes" id="UP000182631">
    <property type="component" value="Unassembled WGS sequence"/>
</dbReference>
<reference evidence="2" key="1">
    <citation type="submission" date="2016-02" db="EMBL/GenBank/DDBJ databases">
        <authorList>
            <person name="liu f."/>
        </authorList>
    </citation>
    <scope>NUCLEOTIDE SEQUENCE [LARGE SCALE GENOMIC DNA]</scope>
</reference>
<protein>
    <recommendedName>
        <fullName evidence="3">Protein CR006 P-loop domain-containing protein</fullName>
    </recommendedName>
</protein>
<evidence type="ECO:0000313" key="1">
    <source>
        <dbReference type="EMBL" id="CZB14860.1"/>
    </source>
</evidence>
<organism evidence="1 2">
    <name type="scientific">Candidatus Synechococcus spongiarum</name>
    <dbReference type="NCBI Taxonomy" id="431041"/>
    <lineage>
        <taxon>Bacteria</taxon>
        <taxon>Bacillati</taxon>
        <taxon>Cyanobacteriota</taxon>
        <taxon>Cyanophyceae</taxon>
        <taxon>Synechococcales</taxon>
        <taxon>Synechococcaceae</taxon>
        <taxon>Synechococcus</taxon>
    </lineage>
</organism>
<dbReference type="EMBL" id="FITM01000068">
    <property type="protein sequence ID" value="CZB14860.1"/>
    <property type="molecule type" value="Genomic_DNA"/>
</dbReference>
<dbReference type="Gene3D" id="3.40.50.300">
    <property type="entry name" value="P-loop containing nucleotide triphosphate hydrolases"/>
    <property type="match status" value="1"/>
</dbReference>
<dbReference type="AlphaFoldDB" id="A0A170T666"/>
<dbReference type="SUPFAM" id="SSF52540">
    <property type="entry name" value="P-loop containing nucleoside triphosphate hydrolases"/>
    <property type="match status" value="1"/>
</dbReference>
<evidence type="ECO:0008006" key="3">
    <source>
        <dbReference type="Google" id="ProtNLM"/>
    </source>
</evidence>
<dbReference type="InterPro" id="IPR027417">
    <property type="entry name" value="P-loop_NTPase"/>
</dbReference>
<gene>
    <name evidence="1" type="ORF">FLM9_572</name>
</gene>